<proteinExistence type="predicted"/>
<comment type="caution">
    <text evidence="1">The sequence shown here is derived from an EMBL/GenBank/DDBJ whole genome shotgun (WGS) entry which is preliminary data.</text>
</comment>
<dbReference type="Proteomes" id="UP000029223">
    <property type="component" value="Unassembled WGS sequence"/>
</dbReference>
<keyword evidence="2" id="KW-1185">Reference proteome</keyword>
<protein>
    <submittedName>
        <fullName evidence="1">Uncharacterized protein</fullName>
    </submittedName>
</protein>
<organism evidence="1 2">
    <name type="scientific">Vibrio variabilis</name>
    <dbReference type="NCBI Taxonomy" id="990271"/>
    <lineage>
        <taxon>Bacteria</taxon>
        <taxon>Pseudomonadati</taxon>
        <taxon>Pseudomonadota</taxon>
        <taxon>Gammaproteobacteria</taxon>
        <taxon>Vibrionales</taxon>
        <taxon>Vibrionaceae</taxon>
        <taxon>Vibrio</taxon>
    </lineage>
</organism>
<reference evidence="2" key="2">
    <citation type="submission" date="2014-09" db="EMBL/GenBank/DDBJ databases">
        <authorList>
            <consortium name="NBRP consortium"/>
            <person name="Sawabe T."/>
            <person name="Meirelles P."/>
            <person name="Nakanishi M."/>
            <person name="Sayaka M."/>
            <person name="Hattori M."/>
            <person name="Ohkuma M."/>
        </authorList>
    </citation>
    <scope>NUCLEOTIDE SEQUENCE [LARGE SCALE GENOMIC DNA]</scope>
    <source>
        <strain evidence="2">JCM 19239</strain>
    </source>
</reference>
<sequence>MFNAPWTSLTFEPFLFVAQAASKEGAQVPIVNAFVKLRFEISIAIGRIKPYYHT</sequence>
<evidence type="ECO:0000313" key="1">
    <source>
        <dbReference type="EMBL" id="GAL30130.1"/>
    </source>
</evidence>
<gene>
    <name evidence="1" type="ORF">JCM19239_2546</name>
</gene>
<dbReference type="EMBL" id="BBMS01000084">
    <property type="protein sequence ID" value="GAL30130.1"/>
    <property type="molecule type" value="Genomic_DNA"/>
</dbReference>
<accession>A0ABQ0JN08</accession>
<evidence type="ECO:0000313" key="2">
    <source>
        <dbReference type="Proteomes" id="UP000029223"/>
    </source>
</evidence>
<reference evidence="2" key="1">
    <citation type="submission" date="2014-09" db="EMBL/GenBank/DDBJ databases">
        <title>Vibrio variabilis JCM 19239. (C206) whole genome shotgun sequence.</title>
        <authorList>
            <person name="Sawabe T."/>
            <person name="Meirelles P."/>
            <person name="Nakanishi M."/>
            <person name="Sayaka M."/>
            <person name="Hattori M."/>
            <person name="Ohkuma M."/>
        </authorList>
    </citation>
    <scope>NUCLEOTIDE SEQUENCE [LARGE SCALE GENOMIC DNA]</scope>
    <source>
        <strain evidence="2">JCM 19239</strain>
    </source>
</reference>
<name>A0ABQ0JN08_9VIBR</name>